<proteinExistence type="predicted"/>
<organism evidence="1 2">
    <name type="scientific">Gordonia prachuapensis</name>
    <dbReference type="NCBI Taxonomy" id="3115651"/>
    <lineage>
        <taxon>Bacteria</taxon>
        <taxon>Bacillati</taxon>
        <taxon>Actinomycetota</taxon>
        <taxon>Actinomycetes</taxon>
        <taxon>Mycobacteriales</taxon>
        <taxon>Gordoniaceae</taxon>
        <taxon>Gordonia</taxon>
    </lineage>
</organism>
<evidence type="ECO:0000313" key="1">
    <source>
        <dbReference type="EMBL" id="MEE4025069.1"/>
    </source>
</evidence>
<name>A0ABU7MZ66_9ACTN</name>
<dbReference type="EMBL" id="JAZDUE010000016">
    <property type="protein sequence ID" value="MEE4025069.1"/>
    <property type="molecule type" value="Genomic_DNA"/>
</dbReference>
<dbReference type="Proteomes" id="UP001335729">
    <property type="component" value="Unassembled WGS sequence"/>
</dbReference>
<reference evidence="1 2" key="1">
    <citation type="submission" date="2024-01" db="EMBL/GenBank/DDBJ databases">
        <title>Draft genome sequence of Gordonia sp. PKS22-38.</title>
        <authorList>
            <person name="Suphannarot A."/>
            <person name="Mingma R."/>
        </authorList>
    </citation>
    <scope>NUCLEOTIDE SEQUENCE [LARGE SCALE GENOMIC DNA]</scope>
    <source>
        <strain evidence="1 2">PKS22-38</strain>
    </source>
</reference>
<evidence type="ECO:0000313" key="2">
    <source>
        <dbReference type="Proteomes" id="UP001335729"/>
    </source>
</evidence>
<protein>
    <submittedName>
        <fullName evidence="1">Uncharacterized protein</fullName>
    </submittedName>
</protein>
<dbReference type="RefSeq" id="WP_330506412.1">
    <property type="nucleotide sequence ID" value="NZ_JAZDUE010000016.1"/>
</dbReference>
<accession>A0ABU7MZ66</accession>
<gene>
    <name evidence="1" type="ORF">V1Y59_18435</name>
</gene>
<comment type="caution">
    <text evidence="1">The sequence shown here is derived from an EMBL/GenBank/DDBJ whole genome shotgun (WGS) entry which is preliminary data.</text>
</comment>
<sequence>MAVLLSACGSDEPAPLPGSSEVVSDVEPLTAEQAHAVRTSGRELMQSVIDPVSPAGLVPRSTASSERWSKCEAKTSGLTAGGNYNGVKYIADIRFEPEDEVPADEVRNLLGSLPITWSGDPPDRGTSDIYSVRIENTSPLRIIVSSPCYFLQDADDTGTIPNSAITQVTGFVNQDWNR</sequence>
<keyword evidence="2" id="KW-1185">Reference proteome</keyword>